<sequence length="154" mass="16835">MTLQFFATVTGSIQGAFKGETLSTKLANKIPGVALSYSVLEPEGAATTKCQQRPVLFTKLWGASSPQFYQAAYTGEVLTSVLFEFFLPLSDGSQSLDHTILLSNATVSLSRQSVHAGQHDGPLIDTRYLHEIGFRFEKIEITSLTAHTEAHGQW</sequence>
<comment type="caution">
    <text evidence="1">The sequence shown here is derived from an EMBL/GenBank/DDBJ whole genome shotgun (WGS) entry which is preliminary data.</text>
</comment>
<keyword evidence="2" id="KW-1185">Reference proteome</keyword>
<evidence type="ECO:0008006" key="3">
    <source>
        <dbReference type="Google" id="ProtNLM"/>
    </source>
</evidence>
<proteinExistence type="predicted"/>
<reference evidence="1" key="2">
    <citation type="submission" date="2020-09" db="EMBL/GenBank/DDBJ databases">
        <authorList>
            <person name="Sun Q."/>
            <person name="Zhou Y."/>
        </authorList>
    </citation>
    <scope>NUCLEOTIDE SEQUENCE</scope>
    <source>
        <strain evidence="1">CGMCC 1.15447</strain>
    </source>
</reference>
<reference evidence="1" key="1">
    <citation type="journal article" date="2014" name="Int. J. Syst. Evol. Microbiol.">
        <title>Complete genome sequence of Corynebacterium casei LMG S-19264T (=DSM 44701T), isolated from a smear-ripened cheese.</title>
        <authorList>
            <consortium name="US DOE Joint Genome Institute (JGI-PGF)"/>
            <person name="Walter F."/>
            <person name="Albersmeier A."/>
            <person name="Kalinowski J."/>
            <person name="Ruckert C."/>
        </authorList>
    </citation>
    <scope>NUCLEOTIDE SEQUENCE</scope>
    <source>
        <strain evidence="1">CGMCC 1.15447</strain>
    </source>
</reference>
<protein>
    <recommendedName>
        <fullName evidence="3">Type VI secretion system tube protein Hcp</fullName>
    </recommendedName>
</protein>
<dbReference type="Gene3D" id="2.30.110.20">
    <property type="entry name" value="Hcp1-like"/>
    <property type="match status" value="1"/>
</dbReference>
<dbReference type="InterPro" id="IPR036624">
    <property type="entry name" value="Hcp1-lik_sf"/>
</dbReference>
<dbReference type="AlphaFoldDB" id="A0A916W619"/>
<evidence type="ECO:0000313" key="1">
    <source>
        <dbReference type="EMBL" id="GGA68940.1"/>
    </source>
</evidence>
<dbReference type="InterPro" id="IPR008514">
    <property type="entry name" value="T6SS_Hcp"/>
</dbReference>
<dbReference type="Pfam" id="PF05638">
    <property type="entry name" value="T6SS_HCP"/>
    <property type="match status" value="1"/>
</dbReference>
<dbReference type="EMBL" id="BMJB01000001">
    <property type="protein sequence ID" value="GGA68940.1"/>
    <property type="molecule type" value="Genomic_DNA"/>
</dbReference>
<gene>
    <name evidence="1" type="ORF">GCM10011507_20510</name>
</gene>
<evidence type="ECO:0000313" key="2">
    <source>
        <dbReference type="Proteomes" id="UP000648801"/>
    </source>
</evidence>
<dbReference type="RefSeq" id="WP_188759201.1">
    <property type="nucleotide sequence ID" value="NZ_BMJB01000001.1"/>
</dbReference>
<dbReference type="SUPFAM" id="SSF141452">
    <property type="entry name" value="Hcp1-like"/>
    <property type="match status" value="1"/>
</dbReference>
<dbReference type="Proteomes" id="UP000648801">
    <property type="component" value="Unassembled WGS sequence"/>
</dbReference>
<accession>A0A916W619</accession>
<organism evidence="1 2">
    <name type="scientific">Edaphobacter acidisoli</name>
    <dbReference type="NCBI Taxonomy" id="2040573"/>
    <lineage>
        <taxon>Bacteria</taxon>
        <taxon>Pseudomonadati</taxon>
        <taxon>Acidobacteriota</taxon>
        <taxon>Terriglobia</taxon>
        <taxon>Terriglobales</taxon>
        <taxon>Acidobacteriaceae</taxon>
        <taxon>Edaphobacter</taxon>
    </lineage>
</organism>
<name>A0A916W619_9BACT</name>